<proteinExistence type="predicted"/>
<accession>A0A9Q1BKM6</accession>
<evidence type="ECO:0000256" key="2">
    <source>
        <dbReference type="ARBA" id="ARBA00022837"/>
    </source>
</evidence>
<reference evidence="4" key="1">
    <citation type="submission" date="2021-10" db="EMBL/GenBank/DDBJ databases">
        <title>Tropical sea cucumber genome reveals ecological adaptation and Cuvierian tubules defense mechanism.</title>
        <authorList>
            <person name="Chen T."/>
        </authorList>
    </citation>
    <scope>NUCLEOTIDE SEQUENCE</scope>
    <source>
        <strain evidence="4">Nanhai2018</strain>
        <tissue evidence="4">Muscle</tissue>
    </source>
</reference>
<dbReference type="FunFam" id="1.10.238.10:FF:000003">
    <property type="entry name" value="Calmodulin A"/>
    <property type="match status" value="1"/>
</dbReference>
<evidence type="ECO:0000313" key="5">
    <source>
        <dbReference type="Proteomes" id="UP001152320"/>
    </source>
</evidence>
<evidence type="ECO:0000259" key="3">
    <source>
        <dbReference type="PROSITE" id="PS50222"/>
    </source>
</evidence>
<dbReference type="SUPFAM" id="SSF47473">
    <property type="entry name" value="EF-hand"/>
    <property type="match status" value="1"/>
</dbReference>
<dbReference type="PANTHER" id="PTHR23048:SF49">
    <property type="entry name" value="FI08416P-RELATED"/>
    <property type="match status" value="1"/>
</dbReference>
<name>A0A9Q1BKM6_HOLLE</name>
<evidence type="ECO:0000313" key="4">
    <source>
        <dbReference type="EMBL" id="KAJ8028296.1"/>
    </source>
</evidence>
<keyword evidence="1" id="KW-0677">Repeat</keyword>
<dbReference type="InterPro" id="IPR011992">
    <property type="entry name" value="EF-hand-dom_pair"/>
</dbReference>
<organism evidence="4 5">
    <name type="scientific">Holothuria leucospilota</name>
    <name type="common">Black long sea cucumber</name>
    <name type="synonym">Mertensiothuria leucospilota</name>
    <dbReference type="NCBI Taxonomy" id="206669"/>
    <lineage>
        <taxon>Eukaryota</taxon>
        <taxon>Metazoa</taxon>
        <taxon>Echinodermata</taxon>
        <taxon>Eleutherozoa</taxon>
        <taxon>Echinozoa</taxon>
        <taxon>Holothuroidea</taxon>
        <taxon>Aspidochirotacea</taxon>
        <taxon>Aspidochirotida</taxon>
        <taxon>Holothuriidae</taxon>
        <taxon>Holothuria</taxon>
    </lineage>
</organism>
<dbReference type="EMBL" id="JAIZAY010000015">
    <property type="protein sequence ID" value="KAJ8028296.1"/>
    <property type="molecule type" value="Genomic_DNA"/>
</dbReference>
<feature type="domain" description="EF-hand" evidence="3">
    <location>
        <begin position="71"/>
        <end position="106"/>
    </location>
</feature>
<sequence length="138" mass="15434">MQIFGLFDKQGDGKIEINQIGDACRALGLNPKQDVIKKLVNQLDNERNGARLSFQDFQPIYASLAKEKSAGSASDFIDGLRMFDSDGSGLISVSELRHILTNIGDRLTNKELDDILREMRVDGGQVNYEDFVRHVMSE</sequence>
<dbReference type="AlphaFoldDB" id="A0A9Q1BKM6"/>
<keyword evidence="5" id="KW-1185">Reference proteome</keyword>
<dbReference type="Gene3D" id="1.10.238.10">
    <property type="entry name" value="EF-hand"/>
    <property type="match status" value="2"/>
</dbReference>
<comment type="caution">
    <text evidence="4">The sequence shown here is derived from an EMBL/GenBank/DDBJ whole genome shotgun (WGS) entry which is preliminary data.</text>
</comment>
<dbReference type="PROSITE" id="PS50222">
    <property type="entry name" value="EF_HAND_2"/>
    <property type="match status" value="2"/>
</dbReference>
<dbReference type="Proteomes" id="UP001152320">
    <property type="component" value="Chromosome 15"/>
</dbReference>
<feature type="domain" description="EF-hand" evidence="3">
    <location>
        <begin position="1"/>
        <end position="30"/>
    </location>
</feature>
<dbReference type="SMART" id="SM00054">
    <property type="entry name" value="EFh"/>
    <property type="match status" value="3"/>
</dbReference>
<dbReference type="InterPro" id="IPR018247">
    <property type="entry name" value="EF_Hand_1_Ca_BS"/>
</dbReference>
<dbReference type="GO" id="GO:0005509">
    <property type="term" value="F:calcium ion binding"/>
    <property type="evidence" value="ECO:0007669"/>
    <property type="project" value="InterPro"/>
</dbReference>
<dbReference type="InterPro" id="IPR050230">
    <property type="entry name" value="CALM/Myosin/TropC-like"/>
</dbReference>
<dbReference type="CDD" id="cd00051">
    <property type="entry name" value="EFh"/>
    <property type="match status" value="1"/>
</dbReference>
<dbReference type="Pfam" id="PF13499">
    <property type="entry name" value="EF-hand_7"/>
    <property type="match status" value="2"/>
</dbReference>
<evidence type="ECO:0000256" key="1">
    <source>
        <dbReference type="ARBA" id="ARBA00022737"/>
    </source>
</evidence>
<dbReference type="GO" id="GO:0016460">
    <property type="term" value="C:myosin II complex"/>
    <property type="evidence" value="ECO:0007669"/>
    <property type="project" value="TreeGrafter"/>
</dbReference>
<gene>
    <name evidence="4" type="ORF">HOLleu_30496</name>
</gene>
<keyword evidence="2" id="KW-0106">Calcium</keyword>
<dbReference type="PROSITE" id="PS00018">
    <property type="entry name" value="EF_HAND_1"/>
    <property type="match status" value="1"/>
</dbReference>
<protein>
    <submittedName>
        <fullName evidence="4">Myosin-2 essential light chain</fullName>
    </submittedName>
</protein>
<dbReference type="InterPro" id="IPR002048">
    <property type="entry name" value="EF_hand_dom"/>
</dbReference>
<dbReference type="PANTHER" id="PTHR23048">
    <property type="entry name" value="MYOSIN LIGHT CHAIN 1, 3"/>
    <property type="match status" value="1"/>
</dbReference>
<dbReference type="OrthoDB" id="5959761at2759"/>